<evidence type="ECO:0000256" key="5">
    <source>
        <dbReference type="SAM" id="MobiDB-lite"/>
    </source>
</evidence>
<dbReference type="InterPro" id="IPR001163">
    <property type="entry name" value="Sm_dom_euk/arc"/>
</dbReference>
<name>A0AAF3F6Y9_9BILA</name>
<evidence type="ECO:0000256" key="3">
    <source>
        <dbReference type="ARBA" id="ARBA00023274"/>
    </source>
</evidence>
<evidence type="ECO:0000256" key="1">
    <source>
        <dbReference type="ARBA" id="ARBA00022728"/>
    </source>
</evidence>
<organism evidence="7 8">
    <name type="scientific">Mesorhabditis belari</name>
    <dbReference type="NCBI Taxonomy" id="2138241"/>
    <lineage>
        <taxon>Eukaryota</taxon>
        <taxon>Metazoa</taxon>
        <taxon>Ecdysozoa</taxon>
        <taxon>Nematoda</taxon>
        <taxon>Chromadorea</taxon>
        <taxon>Rhabditida</taxon>
        <taxon>Rhabditina</taxon>
        <taxon>Rhabditomorpha</taxon>
        <taxon>Rhabditoidea</taxon>
        <taxon>Rhabditidae</taxon>
        <taxon>Mesorhabditinae</taxon>
        <taxon>Mesorhabditis</taxon>
    </lineage>
</organism>
<keyword evidence="4" id="KW-0694">RNA-binding</keyword>
<evidence type="ECO:0000313" key="8">
    <source>
        <dbReference type="WBParaSite" id="MBELARI_LOCUS2687"/>
    </source>
</evidence>
<dbReference type="AlphaFoldDB" id="A0AAF3F6Y9"/>
<reference evidence="8" key="1">
    <citation type="submission" date="2024-02" db="UniProtKB">
        <authorList>
            <consortium name="WormBaseParasite"/>
        </authorList>
    </citation>
    <scope>IDENTIFICATION</scope>
</reference>
<dbReference type="PANTHER" id="PTHR11021">
    <property type="entry name" value="SMALL NUCLEAR RIBONUCLEOPROTEIN F SNRNP-F"/>
    <property type="match status" value="1"/>
</dbReference>
<dbReference type="GO" id="GO:0003723">
    <property type="term" value="F:RNA binding"/>
    <property type="evidence" value="ECO:0007669"/>
    <property type="project" value="UniProtKB-UniRule"/>
</dbReference>
<keyword evidence="1 4" id="KW-0747">Spliceosome</keyword>
<protein>
    <recommendedName>
        <fullName evidence="6">Sm domain-containing protein</fullName>
    </recommendedName>
</protein>
<keyword evidence="4" id="KW-0507">mRNA processing</keyword>
<keyword evidence="2 4" id="KW-0508">mRNA splicing</keyword>
<dbReference type="GO" id="GO:0000398">
    <property type="term" value="P:mRNA splicing, via spliceosome"/>
    <property type="evidence" value="ECO:0007669"/>
    <property type="project" value="InterPro"/>
</dbReference>
<comment type="subcellular location">
    <subcellularLocation>
        <location evidence="4">Nucleus</location>
    </subcellularLocation>
</comment>
<dbReference type="SUPFAM" id="SSF50182">
    <property type="entry name" value="Sm-like ribonucleoproteins"/>
    <property type="match status" value="1"/>
</dbReference>
<keyword evidence="7" id="KW-1185">Reference proteome</keyword>
<dbReference type="PANTHER" id="PTHR11021:SF0">
    <property type="entry name" value="SMALL NUCLEAR RIBONUCLEOPROTEIN F"/>
    <property type="match status" value="1"/>
</dbReference>
<keyword evidence="4" id="KW-0539">Nucleus</keyword>
<feature type="compositionally biased region" description="Basic and acidic residues" evidence="5">
    <location>
        <begin position="62"/>
        <end position="75"/>
    </location>
</feature>
<dbReference type="Proteomes" id="UP000887575">
    <property type="component" value="Unassembled WGS sequence"/>
</dbReference>
<evidence type="ECO:0000256" key="4">
    <source>
        <dbReference type="PIRNR" id="PIRNR006609"/>
    </source>
</evidence>
<dbReference type="WBParaSite" id="MBELARI_LOCUS2687">
    <property type="protein sequence ID" value="MBELARI_LOCUS2687"/>
    <property type="gene ID" value="MBELARI_LOCUS2687"/>
</dbReference>
<comment type="function">
    <text evidence="4">Plays a role in pre-mRNA splicing as a core component of the spliceosomal U1, U2, U4 and U5 small nuclear ribonucleoproteins (snRNPs), the building blocks of the spliceosome.</text>
</comment>
<dbReference type="Pfam" id="PF01423">
    <property type="entry name" value="LSM"/>
    <property type="match status" value="1"/>
</dbReference>
<feature type="compositionally biased region" description="Basic residues" evidence="5">
    <location>
        <begin position="41"/>
        <end position="61"/>
    </location>
</feature>
<dbReference type="GO" id="GO:0071013">
    <property type="term" value="C:catalytic step 2 spliceosome"/>
    <property type="evidence" value="ECO:0007669"/>
    <property type="project" value="TreeGrafter"/>
</dbReference>
<evidence type="ECO:0000256" key="2">
    <source>
        <dbReference type="ARBA" id="ARBA00023187"/>
    </source>
</evidence>
<proteinExistence type="inferred from homology"/>
<keyword evidence="3 4" id="KW-0687">Ribonucleoprotein</keyword>
<dbReference type="InterPro" id="IPR016487">
    <property type="entry name" value="Lsm6/sSmF"/>
</dbReference>
<dbReference type="GO" id="GO:0034715">
    <property type="term" value="C:pICln-Sm protein complex"/>
    <property type="evidence" value="ECO:0007669"/>
    <property type="project" value="TreeGrafter"/>
</dbReference>
<comment type="similarity">
    <text evidence="4">Belongs to the snRNP Sm proteins family. SmF/LSm6 subfamily.</text>
</comment>
<feature type="region of interest" description="Disordered" evidence="5">
    <location>
        <begin position="38"/>
        <end position="86"/>
    </location>
</feature>
<dbReference type="GO" id="GO:0005685">
    <property type="term" value="C:U1 snRNP"/>
    <property type="evidence" value="ECO:0007669"/>
    <property type="project" value="TreeGrafter"/>
</dbReference>
<accession>A0AAF3F6Y9</accession>
<dbReference type="Gene3D" id="2.30.30.100">
    <property type="match status" value="1"/>
</dbReference>
<dbReference type="InterPro" id="IPR010920">
    <property type="entry name" value="LSM_dom_sf"/>
</dbReference>
<sequence>MEYRGVLISVDGYMNVQMANAEEYIDGTNTGALGEILIRSRSPKRHAGPKRRKRLLTPKRARREESPGKAKENEAPQKVCKKTLLR</sequence>
<feature type="domain" description="Sm" evidence="6">
    <location>
        <begin position="2"/>
        <end position="40"/>
    </location>
</feature>
<evidence type="ECO:0000313" key="7">
    <source>
        <dbReference type="Proteomes" id="UP000887575"/>
    </source>
</evidence>
<evidence type="ECO:0000259" key="6">
    <source>
        <dbReference type="Pfam" id="PF01423"/>
    </source>
</evidence>